<proteinExistence type="predicted"/>
<name>A0A0C9TWI3_SPHS4</name>
<feature type="region of interest" description="Disordered" evidence="2">
    <location>
        <begin position="129"/>
        <end position="154"/>
    </location>
</feature>
<sequence length="171" mass="19829">AEENTNNKACCQYTSPCGKAEFLKQQEEENRKKDEEAQKLQAKTDLLRVREEQRIKGQDTKVFNHPLSRYTRKDDLRDIAACFGLKKEEYLKAKNADLIMQIKAHMQSNPILQINPRFSHLYGCTGRKQQEVEESGRLEGEEMNPELPEPEEIGFSEDEDVFMVNIDPSLH</sequence>
<feature type="non-terminal residue" evidence="3">
    <location>
        <position position="1"/>
    </location>
</feature>
<evidence type="ECO:0000313" key="4">
    <source>
        <dbReference type="Proteomes" id="UP000054279"/>
    </source>
</evidence>
<feature type="compositionally biased region" description="Basic and acidic residues" evidence="2">
    <location>
        <begin position="129"/>
        <end position="140"/>
    </location>
</feature>
<feature type="compositionally biased region" description="Acidic residues" evidence="2">
    <location>
        <begin position="141"/>
        <end position="154"/>
    </location>
</feature>
<dbReference type="Proteomes" id="UP000054279">
    <property type="component" value="Unassembled WGS sequence"/>
</dbReference>
<evidence type="ECO:0000256" key="1">
    <source>
        <dbReference type="SAM" id="Coils"/>
    </source>
</evidence>
<keyword evidence="4" id="KW-1185">Reference proteome</keyword>
<feature type="coiled-coil region" evidence="1">
    <location>
        <begin position="23"/>
        <end position="52"/>
    </location>
</feature>
<protein>
    <submittedName>
        <fullName evidence="3">Uncharacterized protein</fullName>
    </submittedName>
</protein>
<dbReference type="EMBL" id="KN837196">
    <property type="protein sequence ID" value="KIJ34763.1"/>
    <property type="molecule type" value="Genomic_DNA"/>
</dbReference>
<dbReference type="OrthoDB" id="5569309at2759"/>
<dbReference type="AlphaFoldDB" id="A0A0C9TWI3"/>
<dbReference type="HOGENOM" id="CLU_143028_0_0_1"/>
<keyword evidence="1" id="KW-0175">Coiled coil</keyword>
<evidence type="ECO:0000256" key="2">
    <source>
        <dbReference type="SAM" id="MobiDB-lite"/>
    </source>
</evidence>
<gene>
    <name evidence="3" type="ORF">M422DRAFT_263116</name>
</gene>
<evidence type="ECO:0000313" key="3">
    <source>
        <dbReference type="EMBL" id="KIJ34763.1"/>
    </source>
</evidence>
<reference evidence="3 4" key="1">
    <citation type="submission" date="2014-06" db="EMBL/GenBank/DDBJ databases">
        <title>Evolutionary Origins and Diversification of the Mycorrhizal Mutualists.</title>
        <authorList>
            <consortium name="DOE Joint Genome Institute"/>
            <consortium name="Mycorrhizal Genomics Consortium"/>
            <person name="Kohler A."/>
            <person name="Kuo A."/>
            <person name="Nagy L.G."/>
            <person name="Floudas D."/>
            <person name="Copeland A."/>
            <person name="Barry K.W."/>
            <person name="Cichocki N."/>
            <person name="Veneault-Fourrey C."/>
            <person name="LaButti K."/>
            <person name="Lindquist E.A."/>
            <person name="Lipzen A."/>
            <person name="Lundell T."/>
            <person name="Morin E."/>
            <person name="Murat C."/>
            <person name="Riley R."/>
            <person name="Ohm R."/>
            <person name="Sun H."/>
            <person name="Tunlid A."/>
            <person name="Henrissat B."/>
            <person name="Grigoriev I.V."/>
            <person name="Hibbett D.S."/>
            <person name="Martin F."/>
        </authorList>
    </citation>
    <scope>NUCLEOTIDE SEQUENCE [LARGE SCALE GENOMIC DNA]</scope>
    <source>
        <strain evidence="3 4">SS14</strain>
    </source>
</reference>
<organism evidence="3 4">
    <name type="scientific">Sphaerobolus stellatus (strain SS14)</name>
    <dbReference type="NCBI Taxonomy" id="990650"/>
    <lineage>
        <taxon>Eukaryota</taxon>
        <taxon>Fungi</taxon>
        <taxon>Dikarya</taxon>
        <taxon>Basidiomycota</taxon>
        <taxon>Agaricomycotina</taxon>
        <taxon>Agaricomycetes</taxon>
        <taxon>Phallomycetidae</taxon>
        <taxon>Geastrales</taxon>
        <taxon>Sphaerobolaceae</taxon>
        <taxon>Sphaerobolus</taxon>
    </lineage>
</organism>
<accession>A0A0C9TWI3</accession>